<feature type="chain" id="PRO_5038666103" description="Peptidoglycan binding protein" evidence="2">
    <location>
        <begin position="25"/>
        <end position="453"/>
    </location>
</feature>
<dbReference type="OrthoDB" id="3268648at2"/>
<accession>A0A3N4YTU2</accession>
<evidence type="ECO:0000256" key="1">
    <source>
        <dbReference type="SAM" id="MobiDB-lite"/>
    </source>
</evidence>
<dbReference type="Gene3D" id="1.10.101.10">
    <property type="entry name" value="PGBD-like superfamily/PGBD"/>
    <property type="match status" value="1"/>
</dbReference>
<organism evidence="3 4">
    <name type="scientific">Myceligenerans xiligouense</name>
    <dbReference type="NCBI Taxonomy" id="253184"/>
    <lineage>
        <taxon>Bacteria</taxon>
        <taxon>Bacillati</taxon>
        <taxon>Actinomycetota</taxon>
        <taxon>Actinomycetes</taxon>
        <taxon>Micrococcales</taxon>
        <taxon>Promicromonosporaceae</taxon>
        <taxon>Myceligenerans</taxon>
    </lineage>
</organism>
<proteinExistence type="predicted"/>
<comment type="caution">
    <text evidence="3">The sequence shown here is derived from an EMBL/GenBank/DDBJ whole genome shotgun (WGS) entry which is preliminary data.</text>
</comment>
<keyword evidence="4" id="KW-1185">Reference proteome</keyword>
<evidence type="ECO:0000313" key="4">
    <source>
        <dbReference type="Proteomes" id="UP000280501"/>
    </source>
</evidence>
<gene>
    <name evidence="3" type="ORF">EDD34_3466</name>
</gene>
<dbReference type="AlphaFoldDB" id="A0A3N4YTU2"/>
<keyword evidence="2" id="KW-0732">Signal</keyword>
<dbReference type="Proteomes" id="UP000280501">
    <property type="component" value="Unassembled WGS sequence"/>
</dbReference>
<dbReference type="RefSeq" id="WP_123815662.1">
    <property type="nucleotide sequence ID" value="NZ_RKQZ01000001.1"/>
</dbReference>
<sequence length="453" mass="45860">MRRRSKVVMAAAAVAVLGSGAVFTAQQLTEPQNAEAGEAAERGMRTTPVSRGSLAAGTVLSGTLSRGEPEPLNGVSEGILTWIPSGGATIRSGERLFESNGRPTFLLRGEVPLWRPLQYGDRGKDVQSLNSALAAAGVLDESRADDVFGPGTSGALAKLFESAGYEPPSRTSEGKKRVEAAQEAYDTEVSALEDAKKALTAAQQGGSSSPEPTGESDGAGATGEAPDLASLAAAVKDAQKNVSEAARDFTVARAEFVSPADVVIVDSSQIRVASVPVRVGEPASGEVLRWTGATISAEAEVTRSQQASLSVGDSVTVTLPDGQELPGKIASTDGSHPDGGSGDGAVDGAGGGEGESAESATVVVEIEDQDELSGSVGAAVRIEVTTDSVEDALIVPVTALVALAEGGYAVEKVMPDSSPGSGTLVPVEVGLVAEAKVQVTSAQLDEGDKVLIP</sequence>
<feature type="region of interest" description="Disordered" evidence="1">
    <location>
        <begin position="321"/>
        <end position="359"/>
    </location>
</feature>
<protein>
    <recommendedName>
        <fullName evidence="5">Peptidoglycan binding protein</fullName>
    </recommendedName>
</protein>
<reference evidence="3 4" key="1">
    <citation type="submission" date="2018-11" db="EMBL/GenBank/DDBJ databases">
        <title>Sequencing the genomes of 1000 actinobacteria strains.</title>
        <authorList>
            <person name="Klenk H.-P."/>
        </authorList>
    </citation>
    <scope>NUCLEOTIDE SEQUENCE [LARGE SCALE GENOMIC DNA]</scope>
    <source>
        <strain evidence="3 4">DSM 15700</strain>
    </source>
</reference>
<evidence type="ECO:0000313" key="3">
    <source>
        <dbReference type="EMBL" id="RPF22794.1"/>
    </source>
</evidence>
<dbReference type="EMBL" id="RKQZ01000001">
    <property type="protein sequence ID" value="RPF22794.1"/>
    <property type="molecule type" value="Genomic_DNA"/>
</dbReference>
<evidence type="ECO:0008006" key="5">
    <source>
        <dbReference type="Google" id="ProtNLM"/>
    </source>
</evidence>
<dbReference type="Gene3D" id="2.40.420.20">
    <property type="match status" value="1"/>
</dbReference>
<feature type="compositionally biased region" description="Low complexity" evidence="1">
    <location>
        <begin position="205"/>
        <end position="218"/>
    </location>
</feature>
<feature type="region of interest" description="Disordered" evidence="1">
    <location>
        <begin position="198"/>
        <end position="224"/>
    </location>
</feature>
<name>A0A3N4YTU2_9MICO</name>
<feature type="signal peptide" evidence="2">
    <location>
        <begin position="1"/>
        <end position="24"/>
    </location>
</feature>
<dbReference type="InterPro" id="IPR036365">
    <property type="entry name" value="PGBD-like_sf"/>
</dbReference>
<feature type="compositionally biased region" description="Gly residues" evidence="1">
    <location>
        <begin position="337"/>
        <end position="354"/>
    </location>
</feature>
<evidence type="ECO:0000256" key="2">
    <source>
        <dbReference type="SAM" id="SignalP"/>
    </source>
</evidence>
<dbReference type="SUPFAM" id="SSF47090">
    <property type="entry name" value="PGBD-like"/>
    <property type="match status" value="1"/>
</dbReference>
<dbReference type="InterPro" id="IPR036366">
    <property type="entry name" value="PGBDSf"/>
</dbReference>